<dbReference type="Proteomes" id="UP001160483">
    <property type="component" value="Unassembled WGS sequence"/>
</dbReference>
<evidence type="ECO:0000256" key="3">
    <source>
        <dbReference type="RuleBase" id="RU102079"/>
    </source>
</evidence>
<accession>A0AAU9L6Z0</accession>
<dbReference type="PANTHER" id="PTHR48025:SF1">
    <property type="entry name" value="RRM DOMAIN-CONTAINING PROTEIN"/>
    <property type="match status" value="1"/>
</dbReference>
<protein>
    <recommendedName>
        <fullName evidence="3">Galectin</fullName>
    </recommendedName>
</protein>
<dbReference type="InterPro" id="IPR013320">
    <property type="entry name" value="ConA-like_dom_sf"/>
</dbReference>
<dbReference type="AlphaFoldDB" id="A0AAU9L6Z0"/>
<dbReference type="InterPro" id="IPR001079">
    <property type="entry name" value="Galectin_CRD"/>
</dbReference>
<evidence type="ECO:0000259" key="5">
    <source>
        <dbReference type="PROSITE" id="PS50102"/>
    </source>
</evidence>
<feature type="compositionally biased region" description="Low complexity" evidence="4">
    <location>
        <begin position="133"/>
        <end position="150"/>
    </location>
</feature>
<gene>
    <name evidence="7" type="ORF">PBS003_LOCUS8304</name>
</gene>
<dbReference type="CDD" id="cd00590">
    <property type="entry name" value="RRM_SF"/>
    <property type="match status" value="1"/>
</dbReference>
<evidence type="ECO:0000313" key="8">
    <source>
        <dbReference type="Proteomes" id="UP001160483"/>
    </source>
</evidence>
<dbReference type="SMART" id="SM00360">
    <property type="entry name" value="RRM"/>
    <property type="match status" value="1"/>
</dbReference>
<dbReference type="Gene3D" id="2.60.120.200">
    <property type="match status" value="1"/>
</dbReference>
<feature type="region of interest" description="Disordered" evidence="4">
    <location>
        <begin position="51"/>
        <end position="152"/>
    </location>
</feature>
<dbReference type="Gene3D" id="3.30.70.330">
    <property type="match status" value="1"/>
</dbReference>
<dbReference type="SMART" id="SM00908">
    <property type="entry name" value="Gal-bind_lectin"/>
    <property type="match status" value="1"/>
</dbReference>
<feature type="compositionally biased region" description="Low complexity" evidence="4">
    <location>
        <begin position="60"/>
        <end position="74"/>
    </location>
</feature>
<reference evidence="7" key="1">
    <citation type="submission" date="2021-11" db="EMBL/GenBank/DDBJ databases">
        <authorList>
            <person name="Islam A."/>
            <person name="Islam S."/>
            <person name="Flora M.S."/>
            <person name="Rahman M."/>
            <person name="Ziaur R.M."/>
            <person name="Epstein J.H."/>
            <person name="Hassan M."/>
            <person name="Klassen M."/>
            <person name="Woodard K."/>
            <person name="Webb A."/>
            <person name="Webby R.J."/>
            <person name="El Zowalaty M.E."/>
        </authorList>
    </citation>
    <scope>NUCLEOTIDE SEQUENCE</scope>
    <source>
        <strain evidence="7">Pbs3</strain>
    </source>
</reference>
<dbReference type="PANTHER" id="PTHR48025">
    <property type="entry name" value="OS02G0815200 PROTEIN"/>
    <property type="match status" value="1"/>
</dbReference>
<dbReference type="SUPFAM" id="SSF49899">
    <property type="entry name" value="Concanavalin A-like lectins/glucanases"/>
    <property type="match status" value="1"/>
</dbReference>
<sequence length="520" mass="55997">MAKHETMVEVAKDDELQQYLQLEAYGGKYLTAQEILLMQLFHSAADVTTLSSNSGVNDASSDLSVSTSSGLLTSPKDLAPTPLGSKSSIALMGKHAAGGVTPPVSTTPKRQVSSDRARVQSFLAQRSSTSSVGASNNATGTSAATTPGGSKPTMSAVERAKLLMAKKTGGTARTAGLSTAVKRTNPLTDILRGGSGSIVGGVHNVKRPRSIKSDKPGEIKIQGGRTSIQLPLESFLRNEDWDSATGTPLDIVLPEAAFATNNTLIIHATMPQRSPRCCFNISTQASMLSGAPYPGTVLYHFNPRYQRGGHIIQNSNIDGRWGCSQALNRFPLTFGEPFTLRLTIVSTGFLVFIEEIFQDEFNHRVPIREGENLVLTVPTRDENGNPEGVIVHSVWWGHAEVPPNLDTRRRGSNGGGYRGRGLEGDRGGYRGGNPGRGGDRFHPTPHPFEVYVGNLPQGTSREELSFLFQYLGYETVRITARGFGFVTLRSAEDVNRAVEDLDGKEFNGMKLRVSCALPPK</sequence>
<dbReference type="PROSITE" id="PS51304">
    <property type="entry name" value="GALECTIN"/>
    <property type="match status" value="1"/>
</dbReference>
<feature type="region of interest" description="Disordered" evidence="4">
    <location>
        <begin position="406"/>
        <end position="441"/>
    </location>
</feature>
<proteinExistence type="predicted"/>
<keyword evidence="1 2" id="KW-0694">RNA-binding</keyword>
<comment type="caution">
    <text evidence="7">The sequence shown here is derived from an EMBL/GenBank/DDBJ whole genome shotgun (WGS) entry which is preliminary data.</text>
</comment>
<feature type="compositionally biased region" description="Polar residues" evidence="4">
    <location>
        <begin position="122"/>
        <end position="132"/>
    </location>
</feature>
<dbReference type="SMART" id="SM00276">
    <property type="entry name" value="GLECT"/>
    <property type="match status" value="1"/>
</dbReference>
<dbReference type="Pfam" id="PF00076">
    <property type="entry name" value="RRM_1"/>
    <property type="match status" value="1"/>
</dbReference>
<dbReference type="EMBL" id="CAKKTJ010000329">
    <property type="protein sequence ID" value="CAH0481699.1"/>
    <property type="molecule type" value="Genomic_DNA"/>
</dbReference>
<evidence type="ECO:0000256" key="1">
    <source>
        <dbReference type="ARBA" id="ARBA00022884"/>
    </source>
</evidence>
<keyword evidence="3" id="KW-0430">Lectin</keyword>
<feature type="domain" description="Galectin" evidence="6">
    <location>
        <begin position="250"/>
        <end position="392"/>
    </location>
</feature>
<dbReference type="PROSITE" id="PS50102">
    <property type="entry name" value="RRM"/>
    <property type="match status" value="1"/>
</dbReference>
<evidence type="ECO:0000256" key="2">
    <source>
        <dbReference type="PROSITE-ProRule" id="PRU00176"/>
    </source>
</evidence>
<dbReference type="InterPro" id="IPR000504">
    <property type="entry name" value="RRM_dom"/>
</dbReference>
<evidence type="ECO:0000256" key="4">
    <source>
        <dbReference type="SAM" id="MobiDB-lite"/>
    </source>
</evidence>
<dbReference type="GO" id="GO:0003729">
    <property type="term" value="F:mRNA binding"/>
    <property type="evidence" value="ECO:0007669"/>
    <property type="project" value="TreeGrafter"/>
</dbReference>
<feature type="domain" description="RRM" evidence="5">
    <location>
        <begin position="448"/>
        <end position="518"/>
    </location>
</feature>
<evidence type="ECO:0000313" key="7">
    <source>
        <dbReference type="EMBL" id="CAH0481699.1"/>
    </source>
</evidence>
<dbReference type="InterPro" id="IPR012677">
    <property type="entry name" value="Nucleotide-bd_a/b_plait_sf"/>
</dbReference>
<dbReference type="GO" id="GO:0030246">
    <property type="term" value="F:carbohydrate binding"/>
    <property type="evidence" value="ECO:0007669"/>
    <property type="project" value="UniProtKB-UniRule"/>
</dbReference>
<name>A0AAU9L6Z0_9STRA</name>
<dbReference type="InterPro" id="IPR050502">
    <property type="entry name" value="Euk_RNA-bind_prot"/>
</dbReference>
<dbReference type="InterPro" id="IPR035979">
    <property type="entry name" value="RBD_domain_sf"/>
</dbReference>
<organism evidence="7 8">
    <name type="scientific">Peronospora belbahrii</name>
    <dbReference type="NCBI Taxonomy" id="622444"/>
    <lineage>
        <taxon>Eukaryota</taxon>
        <taxon>Sar</taxon>
        <taxon>Stramenopiles</taxon>
        <taxon>Oomycota</taxon>
        <taxon>Peronosporomycetes</taxon>
        <taxon>Peronosporales</taxon>
        <taxon>Peronosporaceae</taxon>
        <taxon>Peronospora</taxon>
    </lineage>
</organism>
<dbReference type="Pfam" id="PF00337">
    <property type="entry name" value="Gal-bind_lectin"/>
    <property type="match status" value="1"/>
</dbReference>
<evidence type="ECO:0000259" key="6">
    <source>
        <dbReference type="PROSITE" id="PS51304"/>
    </source>
</evidence>
<dbReference type="SUPFAM" id="SSF54928">
    <property type="entry name" value="RNA-binding domain, RBD"/>
    <property type="match status" value="1"/>
</dbReference>